<dbReference type="GeneTree" id="ENSGT00910000148765"/>
<reference evidence="2" key="1">
    <citation type="submission" date="2025-08" db="UniProtKB">
        <authorList>
            <consortium name="Ensembl"/>
        </authorList>
    </citation>
    <scope>IDENTIFICATION</scope>
</reference>
<evidence type="ECO:0000313" key="2">
    <source>
        <dbReference type="Ensembl" id="ENSSVLP00005027213.1"/>
    </source>
</evidence>
<dbReference type="AlphaFoldDB" id="A0A8D2DLM0"/>
<name>A0A8D2DLM0_SCIVU</name>
<evidence type="ECO:0000256" key="1">
    <source>
        <dbReference type="SAM" id="SignalP"/>
    </source>
</evidence>
<dbReference type="OrthoDB" id="9633166at2759"/>
<proteinExistence type="predicted"/>
<organism evidence="2 3">
    <name type="scientific">Sciurus vulgaris</name>
    <name type="common">Eurasian red squirrel</name>
    <dbReference type="NCBI Taxonomy" id="55149"/>
    <lineage>
        <taxon>Eukaryota</taxon>
        <taxon>Metazoa</taxon>
        <taxon>Chordata</taxon>
        <taxon>Craniata</taxon>
        <taxon>Vertebrata</taxon>
        <taxon>Euteleostomi</taxon>
        <taxon>Mammalia</taxon>
        <taxon>Eutheria</taxon>
        <taxon>Euarchontoglires</taxon>
        <taxon>Glires</taxon>
        <taxon>Rodentia</taxon>
        <taxon>Sciuromorpha</taxon>
        <taxon>Sciuridae</taxon>
        <taxon>Sciurinae</taxon>
        <taxon>Sciurini</taxon>
        <taxon>Sciurus</taxon>
    </lineage>
</organism>
<evidence type="ECO:0000313" key="3">
    <source>
        <dbReference type="Proteomes" id="UP000694564"/>
    </source>
</evidence>
<keyword evidence="3" id="KW-1185">Reference proteome</keyword>
<feature type="chain" id="PRO_5034414734" evidence="1">
    <location>
        <begin position="34"/>
        <end position="207"/>
    </location>
</feature>
<protein>
    <submittedName>
        <fullName evidence="2">Uncharacterized protein</fullName>
    </submittedName>
</protein>
<accession>A0A8D2DLM0</accession>
<dbReference type="Ensembl" id="ENSSVLT00005030249.1">
    <property type="protein sequence ID" value="ENSSVLP00005027213.1"/>
    <property type="gene ID" value="ENSSVLG00005021521.1"/>
</dbReference>
<reference evidence="2" key="2">
    <citation type="submission" date="2025-09" db="UniProtKB">
        <authorList>
            <consortium name="Ensembl"/>
        </authorList>
    </citation>
    <scope>IDENTIFICATION</scope>
</reference>
<keyword evidence="1" id="KW-0732">Signal</keyword>
<sequence>MLSCPSSDRWEPPSRSTMHLYVLLACVLWGSESNSSPVKVAAENSHKNHTALCAEIQKELSADNNVYEGSFSRPQNTSEELCYGEFTKNFTSTLKDLAAKYKHRDHHITKVYKDIKLLAKICPKLEVNTPKDCTIEQSDFSKFKEALESVIISIEGWKSCQRTGGDLWHLSSPEVEGTVLEESWKQYTAEVGREFAGPWLADEAVGG</sequence>
<feature type="signal peptide" evidence="1">
    <location>
        <begin position="1"/>
        <end position="33"/>
    </location>
</feature>
<dbReference type="Proteomes" id="UP000694564">
    <property type="component" value="Chromosome 6"/>
</dbReference>